<comment type="caution">
    <text evidence="6">The sequence shown here is derived from an EMBL/GenBank/DDBJ whole genome shotgun (WGS) entry which is preliminary data.</text>
</comment>
<comment type="similarity">
    <text evidence="4">Belongs to the eIF-3 subunit K family.</text>
</comment>
<accession>A0A8K0JS73</accession>
<dbReference type="GO" id="GO:0003723">
    <property type="term" value="F:RNA binding"/>
    <property type="evidence" value="ECO:0007669"/>
    <property type="project" value="UniProtKB-UniRule"/>
</dbReference>
<dbReference type="InterPro" id="IPR016024">
    <property type="entry name" value="ARM-type_fold"/>
</dbReference>
<dbReference type="InterPro" id="IPR036390">
    <property type="entry name" value="WH_DNA-bd_sf"/>
</dbReference>
<dbReference type="PROSITE" id="PS50250">
    <property type="entry name" value="PCI"/>
    <property type="match status" value="1"/>
</dbReference>
<evidence type="ECO:0000256" key="2">
    <source>
        <dbReference type="ARBA" id="ARBA00022540"/>
    </source>
</evidence>
<evidence type="ECO:0000313" key="6">
    <source>
        <dbReference type="EMBL" id="KAG7571559.1"/>
    </source>
</evidence>
<evidence type="ECO:0000256" key="4">
    <source>
        <dbReference type="HAMAP-Rule" id="MF_03010"/>
    </source>
</evidence>
<dbReference type="Gene3D" id="1.10.10.10">
    <property type="entry name" value="Winged helix-like DNA-binding domain superfamily/Winged helix DNA-binding domain"/>
    <property type="match status" value="1"/>
</dbReference>
<dbReference type="GO" id="GO:0033290">
    <property type="term" value="C:eukaryotic 48S preinitiation complex"/>
    <property type="evidence" value="ECO:0007669"/>
    <property type="project" value="UniProtKB-UniRule"/>
</dbReference>
<dbReference type="GO" id="GO:0001732">
    <property type="term" value="P:formation of cytoplasmic translation initiation complex"/>
    <property type="evidence" value="ECO:0007669"/>
    <property type="project" value="UniProtKB-UniRule"/>
</dbReference>
<dbReference type="GO" id="GO:0005852">
    <property type="term" value="C:eukaryotic translation initiation factor 3 complex"/>
    <property type="evidence" value="ECO:0007669"/>
    <property type="project" value="UniProtKB-UniRule"/>
</dbReference>
<dbReference type="Gene3D" id="1.25.40.250">
    <property type="entry name" value="ARM repeat, domain 1"/>
    <property type="match status" value="1"/>
</dbReference>
<reference evidence="6" key="1">
    <citation type="submission" date="2020-04" db="EMBL/GenBank/DDBJ databases">
        <title>Analysis of mating type loci in Filobasidium floriforme.</title>
        <authorList>
            <person name="Nowrousian M."/>
        </authorList>
    </citation>
    <scope>NUCLEOTIDE SEQUENCE</scope>
    <source>
        <strain evidence="6">CBS 6242</strain>
    </source>
</reference>
<dbReference type="SUPFAM" id="SSF46785">
    <property type="entry name" value="Winged helix' DNA-binding domain"/>
    <property type="match status" value="1"/>
</dbReference>
<dbReference type="AlphaFoldDB" id="A0A8K0JS73"/>
<evidence type="ECO:0000259" key="5">
    <source>
        <dbReference type="PROSITE" id="PS50250"/>
    </source>
</evidence>
<proteinExistence type="inferred from homology"/>
<feature type="domain" description="PCI" evidence="5">
    <location>
        <begin position="57"/>
        <end position="253"/>
    </location>
</feature>
<keyword evidence="3 4" id="KW-0648">Protein biosynthesis</keyword>
<dbReference type="GO" id="GO:0043022">
    <property type="term" value="F:ribosome binding"/>
    <property type="evidence" value="ECO:0007669"/>
    <property type="project" value="InterPro"/>
</dbReference>
<name>A0A8K0JS73_9TREE</name>
<dbReference type="GO" id="GO:0016282">
    <property type="term" value="C:eukaryotic 43S preinitiation complex"/>
    <property type="evidence" value="ECO:0007669"/>
    <property type="project" value="UniProtKB-UniRule"/>
</dbReference>
<organism evidence="6 7">
    <name type="scientific">Filobasidium floriforme</name>
    <dbReference type="NCBI Taxonomy" id="5210"/>
    <lineage>
        <taxon>Eukaryota</taxon>
        <taxon>Fungi</taxon>
        <taxon>Dikarya</taxon>
        <taxon>Basidiomycota</taxon>
        <taxon>Agaricomycotina</taxon>
        <taxon>Tremellomycetes</taxon>
        <taxon>Filobasidiales</taxon>
        <taxon>Filobasidiaceae</taxon>
        <taxon>Filobasidium</taxon>
    </lineage>
</organism>
<comment type="subcellular location">
    <subcellularLocation>
        <location evidence="4">Cytoplasm</location>
    </subcellularLocation>
</comment>
<evidence type="ECO:0000256" key="1">
    <source>
        <dbReference type="ARBA" id="ARBA00022490"/>
    </source>
</evidence>
<evidence type="ECO:0000313" key="7">
    <source>
        <dbReference type="Proteomes" id="UP000812966"/>
    </source>
</evidence>
<dbReference type="GO" id="GO:0006446">
    <property type="term" value="P:regulation of translational initiation"/>
    <property type="evidence" value="ECO:0007669"/>
    <property type="project" value="InterPro"/>
</dbReference>
<dbReference type="InterPro" id="IPR036388">
    <property type="entry name" value="WH-like_DNA-bd_sf"/>
</dbReference>
<sequence>MPSSTSAVAPKSTESWHAPSFRPEDINALISGVDRYNPHNVSLLEDYLDVQIKDGQHDCFANLAILKLYQFNPNMSNAKVVIDILLLALVSTPTIDSPDFSLAQSLALDRPSQAMLKQQNYDDEDDAAGHVDEIETVMPYLQKLWALLKECKFREFWNVWKSDKSDGAEVIRSQYLPNHNHAVSSLRLLIATTIASSFSSIQTSRLQKWLDLDSANEVSSFVEGLNGWTVQGDSVKIEGNGDNDVKAGVVKEQVELSRESRWTDQVVTEHGQLMPTILCHCRVDEVDLGRCAVR</sequence>
<dbReference type="SUPFAM" id="SSF48371">
    <property type="entry name" value="ARM repeat"/>
    <property type="match status" value="1"/>
</dbReference>
<protein>
    <recommendedName>
        <fullName evidence="4">Eukaryotic translation initiation factor 3 subunit K</fullName>
        <shortName evidence="4">eIF3k</shortName>
    </recommendedName>
    <alternativeName>
        <fullName evidence="4">eIF-3 p25</fullName>
    </alternativeName>
</protein>
<dbReference type="PANTHER" id="PTHR13022">
    <property type="entry name" value="EUKARYOTIC TRANSLATION INITIATION FACTOR 3 SUBUNIT 11"/>
    <property type="match status" value="1"/>
</dbReference>
<dbReference type="InterPro" id="IPR033464">
    <property type="entry name" value="CSN8_PSD8_EIF3K"/>
</dbReference>
<dbReference type="PANTHER" id="PTHR13022:SF0">
    <property type="entry name" value="EUKARYOTIC TRANSLATION INITIATION FACTOR 3 SUBUNIT K"/>
    <property type="match status" value="1"/>
</dbReference>
<dbReference type="HAMAP" id="MF_03010">
    <property type="entry name" value="eIF3k"/>
    <property type="match status" value="1"/>
</dbReference>
<keyword evidence="7" id="KW-1185">Reference proteome</keyword>
<dbReference type="Pfam" id="PF10075">
    <property type="entry name" value="CSN8_PSD8_EIF3K"/>
    <property type="match status" value="1"/>
</dbReference>
<dbReference type="Proteomes" id="UP000812966">
    <property type="component" value="Unassembled WGS sequence"/>
</dbReference>
<dbReference type="InterPro" id="IPR016020">
    <property type="entry name" value="Transl_init_fac_sub12_N_euk"/>
</dbReference>
<evidence type="ECO:0000256" key="3">
    <source>
        <dbReference type="ARBA" id="ARBA00022917"/>
    </source>
</evidence>
<dbReference type="InterPro" id="IPR009374">
    <property type="entry name" value="eIF3k"/>
</dbReference>
<keyword evidence="1 4" id="KW-0963">Cytoplasm</keyword>
<dbReference type="EMBL" id="JABELV010000006">
    <property type="protein sequence ID" value="KAG7571559.1"/>
    <property type="molecule type" value="Genomic_DNA"/>
</dbReference>
<dbReference type="GO" id="GO:0003743">
    <property type="term" value="F:translation initiation factor activity"/>
    <property type="evidence" value="ECO:0007669"/>
    <property type="project" value="UniProtKB-UniRule"/>
</dbReference>
<keyword evidence="2 4" id="KW-0396">Initiation factor</keyword>
<comment type="subunit">
    <text evidence="4">Component of the eukaryotic translation initiation factor 3 (eIF-3) complex.</text>
</comment>
<dbReference type="InterPro" id="IPR000717">
    <property type="entry name" value="PCI_dom"/>
</dbReference>
<gene>
    <name evidence="6" type="ORF">FFLO_00575</name>
</gene>
<comment type="function">
    <text evidence="4">Component of the eukaryotic translation initiation factor 3 (eIF-3) complex, which is involved in protein synthesis of a specialized repertoire of mRNAs and, together with other initiation factors, stimulates binding of mRNA and methionyl-tRNAi to the 40S ribosome. The eIF-3 complex specifically targets and initiates translation of a subset of mRNAs involved in cell proliferation.</text>
</comment>